<dbReference type="AlphaFoldDB" id="A0A2W5K6H4"/>
<dbReference type="InterPro" id="IPR051395">
    <property type="entry name" value="Cytochrome_c_Peroxidase/MauG"/>
</dbReference>
<reference evidence="7 8" key="1">
    <citation type="submission" date="2017-08" db="EMBL/GenBank/DDBJ databases">
        <title>Infants hospitalized years apart are colonized by the same room-sourced microbial strains.</title>
        <authorList>
            <person name="Brooks B."/>
            <person name="Olm M.R."/>
            <person name="Firek B.A."/>
            <person name="Baker R."/>
            <person name="Thomas B.C."/>
            <person name="Morowitz M.J."/>
            <person name="Banfield J.F."/>
        </authorList>
    </citation>
    <scope>NUCLEOTIDE SEQUENCE [LARGE SCALE GENOMIC DNA]</scope>
    <source>
        <strain evidence="7">S2_005_003_R2_42</strain>
    </source>
</reference>
<keyword evidence="3 4" id="KW-0408">Iron</keyword>
<feature type="signal peptide" evidence="5">
    <location>
        <begin position="1"/>
        <end position="27"/>
    </location>
</feature>
<feature type="chain" id="PRO_5016089386" evidence="5">
    <location>
        <begin position="28"/>
        <end position="756"/>
    </location>
</feature>
<dbReference type="Gene3D" id="1.10.760.10">
    <property type="entry name" value="Cytochrome c-like domain"/>
    <property type="match status" value="1"/>
</dbReference>
<dbReference type="PANTHER" id="PTHR30600:SF4">
    <property type="entry name" value="CYTOCHROME C DOMAIN-CONTAINING PROTEIN"/>
    <property type="match status" value="1"/>
</dbReference>
<comment type="caution">
    <text evidence="7">The sequence shown here is derived from an EMBL/GenBank/DDBJ whole genome shotgun (WGS) entry which is preliminary data.</text>
</comment>
<dbReference type="GO" id="GO:0020037">
    <property type="term" value="F:heme binding"/>
    <property type="evidence" value="ECO:0007669"/>
    <property type="project" value="InterPro"/>
</dbReference>
<evidence type="ECO:0000256" key="2">
    <source>
        <dbReference type="ARBA" id="ARBA00022723"/>
    </source>
</evidence>
<keyword evidence="2 4" id="KW-0479">Metal-binding</keyword>
<evidence type="ECO:0000256" key="1">
    <source>
        <dbReference type="ARBA" id="ARBA00022617"/>
    </source>
</evidence>
<dbReference type="GO" id="GO:0046872">
    <property type="term" value="F:metal ion binding"/>
    <property type="evidence" value="ECO:0007669"/>
    <property type="project" value="UniProtKB-KW"/>
</dbReference>
<organism evidence="7 8">
    <name type="scientific">Rhodanobacter denitrificans</name>
    <dbReference type="NCBI Taxonomy" id="666685"/>
    <lineage>
        <taxon>Bacteria</taxon>
        <taxon>Pseudomonadati</taxon>
        <taxon>Pseudomonadota</taxon>
        <taxon>Gammaproteobacteria</taxon>
        <taxon>Lysobacterales</taxon>
        <taxon>Rhodanobacteraceae</taxon>
        <taxon>Rhodanobacter</taxon>
    </lineage>
</organism>
<evidence type="ECO:0000313" key="7">
    <source>
        <dbReference type="EMBL" id="PZQ11214.1"/>
    </source>
</evidence>
<gene>
    <name evidence="7" type="ORF">DI564_14950</name>
</gene>
<keyword evidence="5" id="KW-0732">Signal</keyword>
<dbReference type="InterPro" id="IPR009056">
    <property type="entry name" value="Cyt_c-like_dom"/>
</dbReference>
<proteinExistence type="predicted"/>
<dbReference type="GO" id="GO:0004130">
    <property type="term" value="F:cytochrome-c peroxidase activity"/>
    <property type="evidence" value="ECO:0007669"/>
    <property type="project" value="TreeGrafter"/>
</dbReference>
<dbReference type="Proteomes" id="UP000249046">
    <property type="component" value="Unassembled WGS sequence"/>
</dbReference>
<keyword evidence="1 4" id="KW-0349">Heme</keyword>
<name>A0A2W5K6H4_9GAMM</name>
<dbReference type="GO" id="GO:0009055">
    <property type="term" value="F:electron transfer activity"/>
    <property type="evidence" value="ECO:0007669"/>
    <property type="project" value="InterPro"/>
</dbReference>
<protein>
    <submittedName>
        <fullName evidence="7">Thiol oxidoreductase</fullName>
    </submittedName>
</protein>
<evidence type="ECO:0000259" key="6">
    <source>
        <dbReference type="PROSITE" id="PS51007"/>
    </source>
</evidence>
<dbReference type="Pfam" id="PF06537">
    <property type="entry name" value="DHOR"/>
    <property type="match status" value="3"/>
</dbReference>
<evidence type="ECO:0000256" key="3">
    <source>
        <dbReference type="ARBA" id="ARBA00023004"/>
    </source>
</evidence>
<feature type="domain" description="Cytochrome c" evidence="6">
    <location>
        <begin position="595"/>
        <end position="756"/>
    </location>
</feature>
<dbReference type="SUPFAM" id="SSF46626">
    <property type="entry name" value="Cytochrome c"/>
    <property type="match status" value="1"/>
</dbReference>
<dbReference type="InterPro" id="IPR036909">
    <property type="entry name" value="Cyt_c-like_dom_sf"/>
</dbReference>
<accession>A0A2W5K6H4</accession>
<evidence type="ECO:0000256" key="5">
    <source>
        <dbReference type="SAM" id="SignalP"/>
    </source>
</evidence>
<dbReference type="PROSITE" id="PS51007">
    <property type="entry name" value="CYTC"/>
    <property type="match status" value="1"/>
</dbReference>
<evidence type="ECO:0000313" key="8">
    <source>
        <dbReference type="Proteomes" id="UP000249046"/>
    </source>
</evidence>
<evidence type="ECO:0000256" key="4">
    <source>
        <dbReference type="PROSITE-ProRule" id="PRU00433"/>
    </source>
</evidence>
<dbReference type="EMBL" id="QFPO01000017">
    <property type="protein sequence ID" value="PZQ11214.1"/>
    <property type="molecule type" value="Genomic_DNA"/>
</dbReference>
<dbReference type="PANTHER" id="PTHR30600">
    <property type="entry name" value="CYTOCHROME C PEROXIDASE-RELATED"/>
    <property type="match status" value="1"/>
</dbReference>
<sequence>MRSECRFLAPAAAILLIAMNAADPAAATGSAPPGAETAGAGAPPVAYVPLYADGTATTEDIQYTEPDGTLVTLAGFRPTNRHARERGEPWYLPGSQVFNPVDVGPGNYFTFPTFYFQNRTYGLMVRDEVPAGRSRVTFYLRVSNGTFINNGISLFRRVDPNVGEYGWMNNQGFTNVVENNRRCHSTSAPTDCRMDGPVLDNWRAPQPGTPLQVGDKIEVAPAQFLDNTDGAHALIDGGGIRYYSFEQLYVVGRGMVPWYGIAPLLDSEPLPDSALLGGQASVSYNYSDESMRNFQQTVNNIGFTNMQRFVEGRRLFHTSFADGRHSESPNVNPVFTAHIGQLGPRFNADRCLGCHQLNGRSLPPRVGEALDTISVFTAAASSAGGTTPDPTYGMNVQQRASAPDAADYTVELASHTTQIRTLADGTPIELRQPIYHFNGPTPAQFSVRQASQVIGMGLLEAVDEATILAWADPDDADSDGVRGVPNWVTDPQTGDTRLGRFGWKAGKASLRHQVASALMLDLGVTSPIYRSRACQLDPASTACTSATQTTPGVNEEELLRLAQYLELLGVPAQRNLRSGYAPGQRVPAEHDVDPVRIANGAAVFEQTRCGACHRPQMTTGTNHPMAELRGQAIRPYTDLLLHDMGDGLADTLAEGQATARMWRTPPLWGLGSLPYTQRSASQINAPDPTRLFASGFEIGELRRDPVSNARYLHDGRARTLTEAILWHDGEAQGSRLLFEQLSAQDRDDLLDFLKSL</sequence>
<dbReference type="InterPro" id="IPR010538">
    <property type="entry name" value="DHOR"/>
</dbReference>